<dbReference type="HOGENOM" id="CLU_1366223_0_0_1"/>
<proteinExistence type="predicted"/>
<dbReference type="Proteomes" id="UP000053319">
    <property type="component" value="Unassembled WGS sequence"/>
</dbReference>
<keyword evidence="1" id="KW-0812">Transmembrane</keyword>
<feature type="transmembrane region" description="Helical" evidence="1">
    <location>
        <begin position="46"/>
        <end position="70"/>
    </location>
</feature>
<gene>
    <name evidence="2" type="ORF">DICSQDRAFT_128707</name>
</gene>
<sequence length="200" mass="21270">MSSNATSTVPTSLPSVPSLDNTFGAVLIGTFLGLIVYTADASLMKFMIMCLALLDAGNAVVTMHACYYYLVTNYHNPSALPYGVCTPYTTIKVLSVLMVNVAPPTLPSSADPITFSGRNVGPVYRYVAVVAAMCTFGAVGMHQTIVAVAILLTSLCKALGQVCGSLLARHSLSDLTVYNAAISVQSFKYAKFSEFKNYTH</sequence>
<dbReference type="GeneID" id="18834493"/>
<feature type="transmembrane region" description="Helical" evidence="1">
    <location>
        <begin position="22"/>
        <end position="39"/>
    </location>
</feature>
<evidence type="ECO:0000313" key="3">
    <source>
        <dbReference type="Proteomes" id="UP000053319"/>
    </source>
</evidence>
<keyword evidence="1" id="KW-1133">Transmembrane helix</keyword>
<organism evidence="2 3">
    <name type="scientific">Dichomitus squalens (strain LYAD-421)</name>
    <name type="common">Western red white-rot fungus</name>
    <dbReference type="NCBI Taxonomy" id="732165"/>
    <lineage>
        <taxon>Eukaryota</taxon>
        <taxon>Fungi</taxon>
        <taxon>Dikarya</taxon>
        <taxon>Basidiomycota</taxon>
        <taxon>Agaricomycotina</taxon>
        <taxon>Agaricomycetes</taxon>
        <taxon>Polyporales</taxon>
        <taxon>Polyporaceae</taxon>
        <taxon>Dichomitus</taxon>
    </lineage>
</organism>
<dbReference type="RefSeq" id="XP_007368514.1">
    <property type="nucleotide sequence ID" value="XM_007368452.1"/>
</dbReference>
<dbReference type="KEGG" id="dsq:DICSQDRAFT_128707"/>
<dbReference type="OrthoDB" id="2756378at2759"/>
<dbReference type="EMBL" id="JH719432">
    <property type="protein sequence ID" value="EJF58681.1"/>
    <property type="molecule type" value="Genomic_DNA"/>
</dbReference>
<evidence type="ECO:0000256" key="1">
    <source>
        <dbReference type="SAM" id="Phobius"/>
    </source>
</evidence>
<dbReference type="AlphaFoldDB" id="R7SRL5"/>
<keyword evidence="1" id="KW-0472">Membrane</keyword>
<reference evidence="2 3" key="1">
    <citation type="journal article" date="2012" name="Science">
        <title>The Paleozoic origin of enzymatic lignin decomposition reconstructed from 31 fungal genomes.</title>
        <authorList>
            <person name="Floudas D."/>
            <person name="Binder M."/>
            <person name="Riley R."/>
            <person name="Barry K."/>
            <person name="Blanchette R.A."/>
            <person name="Henrissat B."/>
            <person name="Martinez A.T."/>
            <person name="Otillar R."/>
            <person name="Spatafora J.W."/>
            <person name="Yadav J.S."/>
            <person name="Aerts A."/>
            <person name="Benoit I."/>
            <person name="Boyd A."/>
            <person name="Carlson A."/>
            <person name="Copeland A."/>
            <person name="Coutinho P.M."/>
            <person name="de Vries R.P."/>
            <person name="Ferreira P."/>
            <person name="Findley K."/>
            <person name="Foster B."/>
            <person name="Gaskell J."/>
            <person name="Glotzer D."/>
            <person name="Gorecki P."/>
            <person name="Heitman J."/>
            <person name="Hesse C."/>
            <person name="Hori C."/>
            <person name="Igarashi K."/>
            <person name="Jurgens J.A."/>
            <person name="Kallen N."/>
            <person name="Kersten P."/>
            <person name="Kohler A."/>
            <person name="Kuees U."/>
            <person name="Kumar T.K.A."/>
            <person name="Kuo A."/>
            <person name="LaButti K."/>
            <person name="Larrondo L.F."/>
            <person name="Lindquist E."/>
            <person name="Ling A."/>
            <person name="Lombard V."/>
            <person name="Lucas S."/>
            <person name="Lundell T."/>
            <person name="Martin R."/>
            <person name="McLaughlin D.J."/>
            <person name="Morgenstern I."/>
            <person name="Morin E."/>
            <person name="Murat C."/>
            <person name="Nagy L.G."/>
            <person name="Nolan M."/>
            <person name="Ohm R.A."/>
            <person name="Patyshakuliyeva A."/>
            <person name="Rokas A."/>
            <person name="Ruiz-Duenas F.J."/>
            <person name="Sabat G."/>
            <person name="Salamov A."/>
            <person name="Samejima M."/>
            <person name="Schmutz J."/>
            <person name="Slot J.C."/>
            <person name="St John F."/>
            <person name="Stenlid J."/>
            <person name="Sun H."/>
            <person name="Sun S."/>
            <person name="Syed K."/>
            <person name="Tsang A."/>
            <person name="Wiebenga A."/>
            <person name="Young D."/>
            <person name="Pisabarro A."/>
            <person name="Eastwood D.C."/>
            <person name="Martin F."/>
            <person name="Cullen D."/>
            <person name="Grigoriev I.V."/>
            <person name="Hibbett D.S."/>
        </authorList>
    </citation>
    <scope>NUCLEOTIDE SEQUENCE [LARGE SCALE GENOMIC DNA]</scope>
    <source>
        <strain evidence="2 3">LYAD-421 SS1</strain>
    </source>
</reference>
<evidence type="ECO:0000313" key="2">
    <source>
        <dbReference type="EMBL" id="EJF58681.1"/>
    </source>
</evidence>
<feature type="transmembrane region" description="Helical" evidence="1">
    <location>
        <begin position="126"/>
        <end position="152"/>
    </location>
</feature>
<protein>
    <submittedName>
        <fullName evidence="2">Uncharacterized protein</fullName>
    </submittedName>
</protein>
<accession>R7SRL5</accession>
<name>R7SRL5_DICSQ</name>